<reference evidence="6 7" key="1">
    <citation type="submission" date="2024-09" db="EMBL/GenBank/DDBJ databases">
        <authorList>
            <person name="Lee S.D."/>
        </authorList>
    </citation>
    <scope>NUCLEOTIDE SEQUENCE [LARGE SCALE GENOMIC DNA]</scope>
    <source>
        <strain evidence="6 7">N8-3</strain>
    </source>
</reference>
<proteinExistence type="predicted"/>
<gene>
    <name evidence="6" type="ORF">ACEZDE_14270</name>
</gene>
<evidence type="ECO:0000259" key="5">
    <source>
        <dbReference type="PROSITE" id="PS51918"/>
    </source>
</evidence>
<keyword evidence="1" id="KW-0949">S-adenosyl-L-methionine</keyword>
<organism evidence="6 7">
    <name type="scientific">Streptacidiphilus cavernicola</name>
    <dbReference type="NCBI Taxonomy" id="3342716"/>
    <lineage>
        <taxon>Bacteria</taxon>
        <taxon>Bacillati</taxon>
        <taxon>Actinomycetota</taxon>
        <taxon>Actinomycetes</taxon>
        <taxon>Kitasatosporales</taxon>
        <taxon>Streptomycetaceae</taxon>
        <taxon>Streptacidiphilus</taxon>
    </lineage>
</organism>
<evidence type="ECO:0000256" key="2">
    <source>
        <dbReference type="ARBA" id="ARBA00022723"/>
    </source>
</evidence>
<dbReference type="InterPro" id="IPR013785">
    <property type="entry name" value="Aldolase_TIM"/>
</dbReference>
<keyword evidence="2" id="KW-0479">Metal-binding</keyword>
<dbReference type="PANTHER" id="PTHR11228:SF7">
    <property type="entry name" value="PQQA PEPTIDE CYCLASE"/>
    <property type="match status" value="1"/>
</dbReference>
<dbReference type="PROSITE" id="PS51918">
    <property type="entry name" value="RADICAL_SAM"/>
    <property type="match status" value="1"/>
</dbReference>
<dbReference type="Gene3D" id="3.20.20.70">
    <property type="entry name" value="Aldolase class I"/>
    <property type="match status" value="1"/>
</dbReference>
<feature type="domain" description="Radical SAM core" evidence="5">
    <location>
        <begin position="1"/>
        <end position="221"/>
    </location>
</feature>
<accession>A0ABV6VWD3</accession>
<dbReference type="SFLD" id="SFLDS00029">
    <property type="entry name" value="Radical_SAM"/>
    <property type="match status" value="1"/>
</dbReference>
<dbReference type="CDD" id="cd01335">
    <property type="entry name" value="Radical_SAM"/>
    <property type="match status" value="1"/>
</dbReference>
<keyword evidence="3" id="KW-0408">Iron</keyword>
<dbReference type="Proteomes" id="UP001592531">
    <property type="component" value="Unassembled WGS sequence"/>
</dbReference>
<comment type="caution">
    <text evidence="6">The sequence shown here is derived from an EMBL/GenBank/DDBJ whole genome shotgun (WGS) entry which is preliminary data.</text>
</comment>
<evidence type="ECO:0000313" key="7">
    <source>
        <dbReference type="Proteomes" id="UP001592531"/>
    </source>
</evidence>
<keyword evidence="7" id="KW-1185">Reference proteome</keyword>
<evidence type="ECO:0000256" key="1">
    <source>
        <dbReference type="ARBA" id="ARBA00022691"/>
    </source>
</evidence>
<evidence type="ECO:0000256" key="4">
    <source>
        <dbReference type="ARBA" id="ARBA00023014"/>
    </source>
</evidence>
<dbReference type="InterPro" id="IPR007197">
    <property type="entry name" value="rSAM"/>
</dbReference>
<evidence type="ECO:0000256" key="3">
    <source>
        <dbReference type="ARBA" id="ARBA00023004"/>
    </source>
</evidence>
<name>A0ABV6VWD3_9ACTN</name>
<protein>
    <submittedName>
        <fullName evidence="6">Radical SAM protein</fullName>
    </submittedName>
</protein>
<dbReference type="InterPro" id="IPR058240">
    <property type="entry name" value="rSAM_sf"/>
</dbReference>
<dbReference type="RefSeq" id="WP_380536236.1">
    <property type="nucleotide sequence ID" value="NZ_JBHFAB010000009.1"/>
</dbReference>
<dbReference type="PANTHER" id="PTHR11228">
    <property type="entry name" value="RADICAL SAM DOMAIN PROTEIN"/>
    <property type="match status" value="1"/>
</dbReference>
<keyword evidence="4" id="KW-0411">Iron-sulfur</keyword>
<sequence length="293" mass="31251">MRSMILSAGKSCFVACPGCYNHFARTLASTDDLLGFVRAYQERFGLSRITVGGGDPLTRPDLLTLLTGLKDRGLSISLDTVGTAFLGDARIRFMGEGIAAHVPADQVAALTHMIGIPLDGTTDAVQQLFRRHARVEEQRAVLRTLHSAGARVCVNTVVHAGNAGAIGALAGLLAEHACVVEWQLFQFMPIGPLGHRNRERFLIDDSAFVEAADAARAASPSTVNVIAKSAQARKHRYLLIDAGGQVWIPSQSTATAWSPTDSSGERVTLGPVQDPKTLQRIADYVNEPAGAAQ</sequence>
<dbReference type="Pfam" id="PF04055">
    <property type="entry name" value="Radical_SAM"/>
    <property type="match status" value="1"/>
</dbReference>
<dbReference type="SFLD" id="SFLDG01067">
    <property type="entry name" value="SPASM/twitch_domain_containing"/>
    <property type="match status" value="1"/>
</dbReference>
<dbReference type="SUPFAM" id="SSF102114">
    <property type="entry name" value="Radical SAM enzymes"/>
    <property type="match status" value="1"/>
</dbReference>
<dbReference type="EMBL" id="JBHFAB010000009">
    <property type="protein sequence ID" value="MFC1417802.1"/>
    <property type="molecule type" value="Genomic_DNA"/>
</dbReference>
<evidence type="ECO:0000313" key="6">
    <source>
        <dbReference type="EMBL" id="MFC1417802.1"/>
    </source>
</evidence>
<dbReference type="InterPro" id="IPR050377">
    <property type="entry name" value="Radical_SAM_PqqE_MftC-like"/>
</dbReference>